<proteinExistence type="predicted"/>
<accession>A0A0X3UME8</accession>
<reference evidence="3 4" key="1">
    <citation type="submission" date="2015-10" db="EMBL/GenBank/DDBJ databases">
        <authorList>
            <person name="Gilbert D.G."/>
        </authorList>
    </citation>
    <scope>NUCLEOTIDE SEQUENCE [LARGE SCALE GENOMIC DNA]</scope>
    <source>
        <strain evidence="3 4">NRRL B-16712</strain>
    </source>
</reference>
<organism evidence="3 4">
    <name type="scientific">Actinoplanes awajinensis subsp. mycoplanecinus</name>
    <dbReference type="NCBI Taxonomy" id="135947"/>
    <lineage>
        <taxon>Bacteria</taxon>
        <taxon>Bacillati</taxon>
        <taxon>Actinomycetota</taxon>
        <taxon>Actinomycetes</taxon>
        <taxon>Micromonosporales</taxon>
        <taxon>Micromonosporaceae</taxon>
        <taxon>Actinoplanes</taxon>
    </lineage>
</organism>
<dbReference type="Pfam" id="PF01869">
    <property type="entry name" value="BcrAD_BadFG"/>
    <property type="match status" value="1"/>
</dbReference>
<name>A0A0X3UME8_9ACTN</name>
<evidence type="ECO:0000313" key="3">
    <source>
        <dbReference type="EMBL" id="KUL33734.1"/>
    </source>
</evidence>
<dbReference type="AlphaFoldDB" id="A0A0X3UME8"/>
<dbReference type="Gene3D" id="3.30.420.40">
    <property type="match status" value="2"/>
</dbReference>
<evidence type="ECO:0000256" key="1">
    <source>
        <dbReference type="SAM" id="MobiDB-lite"/>
    </source>
</evidence>
<protein>
    <submittedName>
        <fullName evidence="3">ATPase</fullName>
    </submittedName>
</protein>
<dbReference type="PANTHER" id="PTHR43190:SF3">
    <property type="entry name" value="N-ACETYL-D-GLUCOSAMINE KINASE"/>
    <property type="match status" value="1"/>
</dbReference>
<feature type="domain" description="ATPase BadF/BadG/BcrA/BcrD type" evidence="2">
    <location>
        <begin position="5"/>
        <end position="254"/>
    </location>
</feature>
<gene>
    <name evidence="3" type="ORF">ADL15_17200</name>
</gene>
<dbReference type="InterPro" id="IPR052519">
    <property type="entry name" value="Euk-type_GlcNAc_Kinase"/>
</dbReference>
<dbReference type="SUPFAM" id="SSF53067">
    <property type="entry name" value="Actin-like ATPase domain"/>
    <property type="match status" value="2"/>
</dbReference>
<dbReference type="EMBL" id="LLZH01000134">
    <property type="protein sequence ID" value="KUL33734.1"/>
    <property type="molecule type" value="Genomic_DNA"/>
</dbReference>
<evidence type="ECO:0000313" key="4">
    <source>
        <dbReference type="Proteomes" id="UP000053244"/>
    </source>
</evidence>
<dbReference type="OrthoDB" id="8701357at2"/>
<dbReference type="CDD" id="cd24007">
    <property type="entry name" value="ASKHA_NBD_eukNAGK-like"/>
    <property type="match status" value="1"/>
</dbReference>
<evidence type="ECO:0000259" key="2">
    <source>
        <dbReference type="Pfam" id="PF01869"/>
    </source>
</evidence>
<dbReference type="PANTHER" id="PTHR43190">
    <property type="entry name" value="N-ACETYL-D-GLUCOSAMINE KINASE"/>
    <property type="match status" value="1"/>
</dbReference>
<dbReference type="InterPro" id="IPR043129">
    <property type="entry name" value="ATPase_NBD"/>
</dbReference>
<comment type="caution">
    <text evidence="3">The sequence shown here is derived from an EMBL/GenBank/DDBJ whole genome shotgun (WGS) entry which is preliminary data.</text>
</comment>
<keyword evidence="4" id="KW-1185">Reference proteome</keyword>
<dbReference type="InterPro" id="IPR002731">
    <property type="entry name" value="ATPase_BadF"/>
</dbReference>
<feature type="region of interest" description="Disordered" evidence="1">
    <location>
        <begin position="288"/>
        <end position="307"/>
    </location>
</feature>
<sequence length="307" mass="31090">MELALGIDAGGTGTRAVVAESPDHAAGPWRIVGRGAAGPGNPISAGPAALLEIAAAIRQALGHRSPASVRAAALGLSGTSALDDPRTRDRFSQMWTELGLTCPMTVVGDVLTAFVAGTRSPSGAVLIAGTGAVAARIDQLAIVRVVDGLGWLLGDEGSGRWLGLRAVRAAARSFDSPFATRIAAHAGVTSCDELVRWAQALPLDAIAALAPTVCAEARHGDPDATAIVTDAVRRLLRTLDSLDSPGPVVLAGSLLTADTPIRDALLTTLRARGTEVTLAGDPAEAAAHLAARTQPAPRGASPAPTHP</sequence>
<dbReference type="Proteomes" id="UP000053244">
    <property type="component" value="Unassembled WGS sequence"/>
</dbReference>